<evidence type="ECO:0000313" key="1">
    <source>
        <dbReference type="EMBL" id="KZN59578.1"/>
    </source>
</evidence>
<name>A0A161XZN0_9GAMM</name>
<dbReference type="PATRIC" id="fig|1365248.3.peg.4378"/>
<comment type="caution">
    <text evidence="1">The sequence shown here is derived from an EMBL/GenBank/DDBJ whole genome shotgun (WGS) entry which is preliminary data.</text>
</comment>
<proteinExistence type="predicted"/>
<dbReference type="EMBL" id="AUYC01000058">
    <property type="protein sequence ID" value="KZN59578.1"/>
    <property type="molecule type" value="Genomic_DNA"/>
</dbReference>
<gene>
    <name evidence="1" type="ORF">N473_25675</name>
</gene>
<reference evidence="1 2" key="1">
    <citation type="submission" date="2013-07" db="EMBL/GenBank/DDBJ databases">
        <title>Comparative Genomic and Metabolomic Analysis of Twelve Strains of Pseudoalteromonas luteoviolacea.</title>
        <authorList>
            <person name="Vynne N.G."/>
            <person name="Mansson M."/>
            <person name="Gram L."/>
        </authorList>
    </citation>
    <scope>NUCLEOTIDE SEQUENCE [LARGE SCALE GENOMIC DNA]</scope>
    <source>
        <strain evidence="1 2">CPMOR-1</strain>
    </source>
</reference>
<dbReference type="RefSeq" id="WP_063369573.1">
    <property type="nucleotide sequence ID" value="NZ_AUYC01000058.1"/>
</dbReference>
<dbReference type="Proteomes" id="UP000076486">
    <property type="component" value="Unassembled WGS sequence"/>
</dbReference>
<sequence length="117" mass="13350">MINFTKKLVFFILLILSGCIEPTHKFLVNGYYLSSTNASNTYITKGYEVVIHSDVLHVEVVEHLIIGKRHLPERPDHNELDIAEGYFIIDTKNGEVSLGVEKNTILKSTNGEYKIDW</sequence>
<evidence type="ECO:0000313" key="2">
    <source>
        <dbReference type="Proteomes" id="UP000076486"/>
    </source>
</evidence>
<dbReference type="PROSITE" id="PS51257">
    <property type="entry name" value="PROKAR_LIPOPROTEIN"/>
    <property type="match status" value="1"/>
</dbReference>
<accession>A0A161XZN0</accession>
<dbReference type="AlphaFoldDB" id="A0A161XZN0"/>
<evidence type="ECO:0008006" key="3">
    <source>
        <dbReference type="Google" id="ProtNLM"/>
    </source>
</evidence>
<organism evidence="1 2">
    <name type="scientific">Pseudoalteromonas luteoviolacea CPMOR-1</name>
    <dbReference type="NCBI Taxonomy" id="1365248"/>
    <lineage>
        <taxon>Bacteria</taxon>
        <taxon>Pseudomonadati</taxon>
        <taxon>Pseudomonadota</taxon>
        <taxon>Gammaproteobacteria</taxon>
        <taxon>Alteromonadales</taxon>
        <taxon>Pseudoalteromonadaceae</taxon>
        <taxon>Pseudoalteromonas</taxon>
    </lineage>
</organism>
<protein>
    <recommendedName>
        <fullName evidence="3">Lipoprotein</fullName>
    </recommendedName>
</protein>